<dbReference type="InterPro" id="IPR029060">
    <property type="entry name" value="PIN-like_dom_sf"/>
</dbReference>
<keyword evidence="4" id="KW-0460">Magnesium</keyword>
<proteinExistence type="predicted"/>
<evidence type="ECO:0000256" key="3">
    <source>
        <dbReference type="ARBA" id="ARBA00022801"/>
    </source>
</evidence>
<dbReference type="PANTHER" id="PTHR34610:SF3">
    <property type="entry name" value="SSL7007 PROTEIN"/>
    <property type="match status" value="1"/>
</dbReference>
<organism evidence="6">
    <name type="scientific">uncultured Rubrobacteraceae bacterium</name>
    <dbReference type="NCBI Taxonomy" id="349277"/>
    <lineage>
        <taxon>Bacteria</taxon>
        <taxon>Bacillati</taxon>
        <taxon>Actinomycetota</taxon>
        <taxon>Rubrobacteria</taxon>
        <taxon>Rubrobacterales</taxon>
        <taxon>Rubrobacteraceae</taxon>
        <taxon>environmental samples</taxon>
    </lineage>
</organism>
<dbReference type="GO" id="GO:0046872">
    <property type="term" value="F:metal ion binding"/>
    <property type="evidence" value="ECO:0007669"/>
    <property type="project" value="UniProtKB-KW"/>
</dbReference>
<evidence type="ECO:0000256" key="2">
    <source>
        <dbReference type="ARBA" id="ARBA00022723"/>
    </source>
</evidence>
<keyword evidence="2" id="KW-0479">Metal-binding</keyword>
<evidence type="ECO:0000256" key="1">
    <source>
        <dbReference type="ARBA" id="ARBA00022722"/>
    </source>
</evidence>
<name>A0A6J4PMU0_9ACTN</name>
<dbReference type="NCBIfam" id="TIGR00305">
    <property type="entry name" value="putative toxin-antitoxin system toxin component, PIN family"/>
    <property type="match status" value="1"/>
</dbReference>
<dbReference type="Gene3D" id="3.40.50.1010">
    <property type="entry name" value="5'-nuclease"/>
    <property type="match status" value="1"/>
</dbReference>
<dbReference type="PANTHER" id="PTHR34610">
    <property type="entry name" value="SSL7007 PROTEIN"/>
    <property type="match status" value="1"/>
</dbReference>
<dbReference type="InterPro" id="IPR002716">
    <property type="entry name" value="PIN_dom"/>
</dbReference>
<gene>
    <name evidence="6" type="ORF">AVDCRST_MAG22-2512</name>
</gene>
<dbReference type="SMART" id="SM00670">
    <property type="entry name" value="PINc"/>
    <property type="match status" value="1"/>
</dbReference>
<reference evidence="6" key="1">
    <citation type="submission" date="2020-02" db="EMBL/GenBank/DDBJ databases">
        <authorList>
            <person name="Meier V. D."/>
        </authorList>
    </citation>
    <scope>NUCLEOTIDE SEQUENCE</scope>
    <source>
        <strain evidence="6">AVDCRST_MAG22</strain>
    </source>
</reference>
<keyword evidence="3" id="KW-0378">Hydrolase</keyword>
<protein>
    <recommendedName>
        <fullName evidence="5">PIN domain-containing protein</fullName>
    </recommendedName>
</protein>
<accession>A0A6J4PMU0</accession>
<dbReference type="AlphaFoldDB" id="A0A6J4PMU0"/>
<dbReference type="EMBL" id="CADCUV010000116">
    <property type="protein sequence ID" value="CAA9420351.1"/>
    <property type="molecule type" value="Genomic_DNA"/>
</dbReference>
<dbReference type="SUPFAM" id="SSF88723">
    <property type="entry name" value="PIN domain-like"/>
    <property type="match status" value="1"/>
</dbReference>
<evidence type="ECO:0000313" key="6">
    <source>
        <dbReference type="EMBL" id="CAA9420351.1"/>
    </source>
</evidence>
<sequence>MRSNPRCVFDTNVLVSALLFDTGEPARAFFAVLQDGEVIVSADVVSEVSEVLGRKKFRRYVGEEQRERFLQGLLREATLVEIQETVQACRDPKDDTFLELAVNGGADCIVSGDEDLLILSPFRGIDILTPSDFLDAMAISKPEPDA</sequence>
<feature type="domain" description="PIN" evidence="5">
    <location>
        <begin position="5"/>
        <end position="118"/>
    </location>
</feature>
<dbReference type="InterPro" id="IPR002850">
    <property type="entry name" value="PIN_toxin-like"/>
</dbReference>
<keyword evidence="1" id="KW-0540">Nuclease</keyword>
<dbReference type="GO" id="GO:0016787">
    <property type="term" value="F:hydrolase activity"/>
    <property type="evidence" value="ECO:0007669"/>
    <property type="project" value="UniProtKB-KW"/>
</dbReference>
<dbReference type="Pfam" id="PF13470">
    <property type="entry name" value="PIN_3"/>
    <property type="match status" value="1"/>
</dbReference>
<evidence type="ECO:0000256" key="4">
    <source>
        <dbReference type="ARBA" id="ARBA00022842"/>
    </source>
</evidence>
<dbReference type="GO" id="GO:0004518">
    <property type="term" value="F:nuclease activity"/>
    <property type="evidence" value="ECO:0007669"/>
    <property type="project" value="UniProtKB-KW"/>
</dbReference>
<evidence type="ECO:0000259" key="5">
    <source>
        <dbReference type="SMART" id="SM00670"/>
    </source>
</evidence>